<dbReference type="STRING" id="1890364.A0A2P6NI31"/>
<proteinExistence type="inferred from homology"/>
<dbReference type="Proteomes" id="UP000241769">
    <property type="component" value="Unassembled WGS sequence"/>
</dbReference>
<dbReference type="EMBL" id="MDYQ01000079">
    <property type="protein sequence ID" value="PRP83597.1"/>
    <property type="molecule type" value="Genomic_DNA"/>
</dbReference>
<feature type="compositionally biased region" description="Basic and acidic residues" evidence="8">
    <location>
        <begin position="587"/>
        <end position="599"/>
    </location>
</feature>
<evidence type="ECO:0000313" key="12">
    <source>
        <dbReference type="Proteomes" id="UP000241769"/>
    </source>
</evidence>
<evidence type="ECO:0000256" key="6">
    <source>
        <dbReference type="RuleBase" id="RU000492"/>
    </source>
</evidence>
<dbReference type="PANTHER" id="PTHR24031">
    <property type="entry name" value="RNA HELICASE"/>
    <property type="match status" value="1"/>
</dbReference>
<dbReference type="GO" id="GO:0016887">
    <property type="term" value="F:ATP hydrolysis activity"/>
    <property type="evidence" value="ECO:0007669"/>
    <property type="project" value="RHEA"/>
</dbReference>
<dbReference type="CDD" id="cd18787">
    <property type="entry name" value="SF2_C_DEAD"/>
    <property type="match status" value="1"/>
</dbReference>
<keyword evidence="5 7" id="KW-0694">RNA-binding</keyword>
<comment type="catalytic activity">
    <reaction evidence="7">
        <text>ATP + H2O = ADP + phosphate + H(+)</text>
        <dbReference type="Rhea" id="RHEA:13065"/>
        <dbReference type="ChEBI" id="CHEBI:15377"/>
        <dbReference type="ChEBI" id="CHEBI:15378"/>
        <dbReference type="ChEBI" id="CHEBI:30616"/>
        <dbReference type="ChEBI" id="CHEBI:43474"/>
        <dbReference type="ChEBI" id="CHEBI:456216"/>
        <dbReference type="EC" id="3.6.4.13"/>
    </reaction>
</comment>
<dbReference type="InParanoid" id="A0A2P6NI31"/>
<dbReference type="SUPFAM" id="SSF52540">
    <property type="entry name" value="P-loop containing nucleoside triphosphate hydrolases"/>
    <property type="match status" value="1"/>
</dbReference>
<evidence type="ECO:0000256" key="4">
    <source>
        <dbReference type="ARBA" id="ARBA00022840"/>
    </source>
</evidence>
<name>A0A2P6NI31_9EUKA</name>
<evidence type="ECO:0000256" key="3">
    <source>
        <dbReference type="ARBA" id="ARBA00022806"/>
    </source>
</evidence>
<dbReference type="PROSITE" id="PS51194">
    <property type="entry name" value="HELICASE_CTER"/>
    <property type="match status" value="1"/>
</dbReference>
<gene>
    <name evidence="11" type="ORF">PROFUN_08323</name>
</gene>
<protein>
    <recommendedName>
        <fullName evidence="7">ATP-dependent RNA helicase</fullName>
        <ecNumber evidence="7">3.6.4.13</ecNumber>
    </recommendedName>
</protein>
<evidence type="ECO:0000313" key="11">
    <source>
        <dbReference type="EMBL" id="PRP83597.1"/>
    </source>
</evidence>
<evidence type="ECO:0000256" key="1">
    <source>
        <dbReference type="ARBA" id="ARBA00022741"/>
    </source>
</evidence>
<dbReference type="GO" id="GO:0003723">
    <property type="term" value="F:RNA binding"/>
    <property type="evidence" value="ECO:0007669"/>
    <property type="project" value="UniProtKB-UniRule"/>
</dbReference>
<evidence type="ECO:0000256" key="8">
    <source>
        <dbReference type="SAM" id="MobiDB-lite"/>
    </source>
</evidence>
<dbReference type="AlphaFoldDB" id="A0A2P6NI31"/>
<dbReference type="InterPro" id="IPR027417">
    <property type="entry name" value="P-loop_NTPase"/>
</dbReference>
<dbReference type="GO" id="GO:0005524">
    <property type="term" value="F:ATP binding"/>
    <property type="evidence" value="ECO:0007669"/>
    <property type="project" value="UniProtKB-UniRule"/>
</dbReference>
<sequence length="614" mass="70247">MATAGRWDAMSFPGADKTPRKLSPCILKCLKNEFHFDCMTPVQASSIPLFLQNKDVCVEACTGSGKTLAFLIPIFELILRREMPLQSDEVGALVIVPVRELAKQIYDIAETIIPYVNEEIKGREGSVPLQLFLLTGGSKQITDDLERYRKSGANIVIGTPGRIEQLVSQREFNTKELDVLVLDEADRLLDMGFQISLNNILSRIPKQRRTGLFSATQTSRIVDLARAGMRNPVKISIKVEGKEGQSMQKTPQKLENFYSFCEYDNRISQLVRFLNEHKENKIIVYFLTCAQVDYFSKVFKEKKMIESKVYSMHGKIPQEVRQQVHDSFLADGNGILLCTDVAARGLDIPDVDWIVQYDPPQNPDTFIHRVGRTARIGNRGSALLYLSPAQDAYVEFMKVKKVPMNEMELYADAVDLRQDILQCIKSDRSVMDKSITAFVSFLRAYKEHTLTYIFPFNRLDAGRLANGLCLLQLPKKHTLTYIFPFNRLDAGRLANGLCLLQLPKSPEMKILDHSRFRGDDVDTDTIPYPKADQEAKRQRMLAARKKREEMLTQMKKGNKKIKQEDLPAIELRTQKKRKLSTTQAWSKNKEVKEKKEKNREKKKRRVQAKGEDKE</sequence>
<dbReference type="Pfam" id="PF00271">
    <property type="entry name" value="Helicase_C"/>
    <property type="match status" value="1"/>
</dbReference>
<dbReference type="InterPro" id="IPR001650">
    <property type="entry name" value="Helicase_C-like"/>
</dbReference>
<evidence type="ECO:0000259" key="10">
    <source>
        <dbReference type="PROSITE" id="PS51194"/>
    </source>
</evidence>
<evidence type="ECO:0000256" key="5">
    <source>
        <dbReference type="ARBA" id="ARBA00022884"/>
    </source>
</evidence>
<feature type="domain" description="Helicase ATP-binding" evidence="9">
    <location>
        <begin position="47"/>
        <end position="235"/>
    </location>
</feature>
<dbReference type="PROSITE" id="PS51192">
    <property type="entry name" value="HELICASE_ATP_BIND_1"/>
    <property type="match status" value="1"/>
</dbReference>
<comment type="similarity">
    <text evidence="6">Belongs to the DEAD box helicase family.</text>
</comment>
<dbReference type="InterPro" id="IPR014001">
    <property type="entry name" value="Helicase_ATP-bd"/>
</dbReference>
<feature type="region of interest" description="Disordered" evidence="8">
    <location>
        <begin position="554"/>
        <end position="614"/>
    </location>
</feature>
<keyword evidence="1 6" id="KW-0547">Nucleotide-binding</keyword>
<dbReference type="InterPro" id="IPR000629">
    <property type="entry name" value="RNA-helicase_DEAD-box_CS"/>
</dbReference>
<keyword evidence="12" id="KW-1185">Reference proteome</keyword>
<reference evidence="11 12" key="1">
    <citation type="journal article" date="2018" name="Genome Biol. Evol.">
        <title>Multiple Roots of Fruiting Body Formation in Amoebozoa.</title>
        <authorList>
            <person name="Hillmann F."/>
            <person name="Forbes G."/>
            <person name="Novohradska S."/>
            <person name="Ferling I."/>
            <person name="Riege K."/>
            <person name="Groth M."/>
            <person name="Westermann M."/>
            <person name="Marz M."/>
            <person name="Spaller T."/>
            <person name="Winckler T."/>
            <person name="Schaap P."/>
            <person name="Glockner G."/>
        </authorList>
    </citation>
    <scope>NUCLEOTIDE SEQUENCE [LARGE SCALE GENOMIC DNA]</scope>
    <source>
        <strain evidence="11 12">Jena</strain>
    </source>
</reference>
<dbReference type="SMART" id="SM00487">
    <property type="entry name" value="DEXDc"/>
    <property type="match status" value="1"/>
</dbReference>
<evidence type="ECO:0000256" key="2">
    <source>
        <dbReference type="ARBA" id="ARBA00022801"/>
    </source>
</evidence>
<dbReference type="InterPro" id="IPR011545">
    <property type="entry name" value="DEAD/DEAH_box_helicase_dom"/>
</dbReference>
<comment type="caution">
    <text evidence="11">The sequence shown here is derived from an EMBL/GenBank/DDBJ whole genome shotgun (WGS) entry which is preliminary data.</text>
</comment>
<dbReference type="EC" id="3.6.4.13" evidence="7"/>
<dbReference type="SMART" id="SM01178">
    <property type="entry name" value="DUF4217"/>
    <property type="match status" value="1"/>
</dbReference>
<evidence type="ECO:0000259" key="9">
    <source>
        <dbReference type="PROSITE" id="PS51192"/>
    </source>
</evidence>
<dbReference type="Pfam" id="PF00270">
    <property type="entry name" value="DEAD"/>
    <property type="match status" value="1"/>
</dbReference>
<comment type="domain">
    <text evidence="7">The Q motif is unique to and characteristic of the DEAD box family of RNA helicases and controls ATP binding and hydrolysis.</text>
</comment>
<keyword evidence="3 6" id="KW-0347">Helicase</keyword>
<feature type="domain" description="Helicase C-terminal" evidence="10">
    <location>
        <begin position="266"/>
        <end position="422"/>
    </location>
</feature>
<dbReference type="Pfam" id="PF13959">
    <property type="entry name" value="CTE_SPB4"/>
    <property type="match status" value="1"/>
</dbReference>
<organism evidence="11 12">
    <name type="scientific">Planoprotostelium fungivorum</name>
    <dbReference type="NCBI Taxonomy" id="1890364"/>
    <lineage>
        <taxon>Eukaryota</taxon>
        <taxon>Amoebozoa</taxon>
        <taxon>Evosea</taxon>
        <taxon>Variosea</taxon>
        <taxon>Cavosteliida</taxon>
        <taxon>Cavosteliaceae</taxon>
        <taxon>Planoprotostelium</taxon>
    </lineage>
</organism>
<keyword evidence="4 6" id="KW-0067">ATP-binding</keyword>
<dbReference type="PROSITE" id="PS00039">
    <property type="entry name" value="DEAD_ATP_HELICASE"/>
    <property type="match status" value="1"/>
</dbReference>
<dbReference type="GO" id="GO:0003724">
    <property type="term" value="F:RNA helicase activity"/>
    <property type="evidence" value="ECO:0007669"/>
    <property type="project" value="UniProtKB-EC"/>
</dbReference>
<keyword evidence="2 6" id="KW-0378">Hydrolase</keyword>
<dbReference type="Gene3D" id="3.40.50.300">
    <property type="entry name" value="P-loop containing nucleotide triphosphate hydrolases"/>
    <property type="match status" value="2"/>
</dbReference>
<accession>A0A2P6NI31</accession>
<dbReference type="FunCoup" id="A0A2P6NI31">
    <property type="interactions" value="969"/>
</dbReference>
<dbReference type="InterPro" id="IPR025313">
    <property type="entry name" value="SPB4-like_CTE"/>
</dbReference>
<evidence type="ECO:0000256" key="7">
    <source>
        <dbReference type="RuleBase" id="RU365068"/>
    </source>
</evidence>
<dbReference type="SMART" id="SM00490">
    <property type="entry name" value="HELICc"/>
    <property type="match status" value="1"/>
</dbReference>
<comment type="function">
    <text evidence="7">RNA helicase.</text>
</comment>
<dbReference type="OrthoDB" id="7396459at2759"/>
<dbReference type="CDD" id="cd17960">
    <property type="entry name" value="DEADc_DDX55"/>
    <property type="match status" value="1"/>
</dbReference>